<evidence type="ECO:0000256" key="1">
    <source>
        <dbReference type="ARBA" id="ARBA00009995"/>
    </source>
</evidence>
<protein>
    <submittedName>
        <fullName evidence="4">Scopoletin glucosyltransferase-like</fullName>
    </submittedName>
</protein>
<dbReference type="AlphaFoldDB" id="A0A834XC48"/>
<dbReference type="Gene3D" id="3.40.50.2000">
    <property type="entry name" value="Glycogen Phosphorylase B"/>
    <property type="match status" value="2"/>
</dbReference>
<evidence type="ECO:0000313" key="5">
    <source>
        <dbReference type="Proteomes" id="UP000634136"/>
    </source>
</evidence>
<dbReference type="GO" id="GO:0035251">
    <property type="term" value="F:UDP-glucosyltransferase activity"/>
    <property type="evidence" value="ECO:0007669"/>
    <property type="project" value="TreeGrafter"/>
</dbReference>
<dbReference type="PANTHER" id="PTHR48047:SF45">
    <property type="entry name" value="SCOPOLETIN GLUCOSYLTRANSFERASE-LIKE"/>
    <property type="match status" value="1"/>
</dbReference>
<comment type="caution">
    <text evidence="4">The sequence shown here is derived from an EMBL/GenBank/DDBJ whole genome shotgun (WGS) entry which is preliminary data.</text>
</comment>
<accession>A0A834XC48</accession>
<dbReference type="FunFam" id="3.40.50.2000:FF:000047">
    <property type="entry name" value="Glycosyltransferase"/>
    <property type="match status" value="1"/>
</dbReference>
<keyword evidence="3 4" id="KW-0808">Transferase</keyword>
<dbReference type="FunFam" id="3.40.50.2000:FF:000071">
    <property type="entry name" value="Glycosyltransferase"/>
    <property type="match status" value="1"/>
</dbReference>
<keyword evidence="2" id="KW-0328">Glycosyltransferase</keyword>
<sequence length="480" mass="53865">MSSHNLTLHIAFFPFMSHSHMIATIDMAKLFASLGQKVTLITTPYNAPLFTNSTQKSKEKGHQILLHIIKFPSSEIGLPEGSETLNFVSPELKERFLKVIPLLEKPIDEFLQNHHPNVLVADSMFSWANNVAAKQGIPRLIFHGTCNFAICTSLCITSYEPHMKVSSDSEPFVVPNLPGEIEFTRNQIPSFMKLEKEESEISKVFKASVDSDSKCYGVIVNSFYELEPAYSEFYRNVVGRKTWNIGPISLCSNDPEEKASRGASSSSMDHECLKWLDHKKPNSVVYICFGSTTMFTNDQLKEIALGLEASGVEFIWVVNNNKEDEQNKEWLPEGFEKRTKEKGLIMRNWAPQLLILGHRAVGGFVTHCGWNSIMEAIGAGVVMVTWPVGGEQFFNEKLVTKVLKIGVGVGVQRWVRWMGDNVKRDSIERAVRMIMVGEEAKEMRDRARGLAQKAQEAVAEGGSSHNDLKSLIHEILSLQS</sequence>
<dbReference type="SUPFAM" id="SSF53756">
    <property type="entry name" value="UDP-Glycosyltransferase/glycogen phosphorylase"/>
    <property type="match status" value="1"/>
</dbReference>
<keyword evidence="5" id="KW-1185">Reference proteome</keyword>
<dbReference type="InterPro" id="IPR002213">
    <property type="entry name" value="UDP_glucos_trans"/>
</dbReference>
<dbReference type="CDD" id="cd03784">
    <property type="entry name" value="GT1_Gtf-like"/>
    <property type="match status" value="1"/>
</dbReference>
<evidence type="ECO:0000313" key="4">
    <source>
        <dbReference type="EMBL" id="KAF7840808.1"/>
    </source>
</evidence>
<organism evidence="4 5">
    <name type="scientific">Senna tora</name>
    <dbReference type="NCBI Taxonomy" id="362788"/>
    <lineage>
        <taxon>Eukaryota</taxon>
        <taxon>Viridiplantae</taxon>
        <taxon>Streptophyta</taxon>
        <taxon>Embryophyta</taxon>
        <taxon>Tracheophyta</taxon>
        <taxon>Spermatophyta</taxon>
        <taxon>Magnoliopsida</taxon>
        <taxon>eudicotyledons</taxon>
        <taxon>Gunneridae</taxon>
        <taxon>Pentapetalae</taxon>
        <taxon>rosids</taxon>
        <taxon>fabids</taxon>
        <taxon>Fabales</taxon>
        <taxon>Fabaceae</taxon>
        <taxon>Caesalpinioideae</taxon>
        <taxon>Cassia clade</taxon>
        <taxon>Senna</taxon>
    </lineage>
</organism>
<dbReference type="Proteomes" id="UP000634136">
    <property type="component" value="Unassembled WGS sequence"/>
</dbReference>
<dbReference type="Pfam" id="PF00201">
    <property type="entry name" value="UDPGT"/>
    <property type="match status" value="1"/>
</dbReference>
<proteinExistence type="inferred from homology"/>
<reference evidence="4" key="1">
    <citation type="submission" date="2020-09" db="EMBL/GenBank/DDBJ databases">
        <title>Genome-Enabled Discovery of Anthraquinone Biosynthesis in Senna tora.</title>
        <authorList>
            <person name="Kang S.-H."/>
            <person name="Pandey R.P."/>
            <person name="Lee C.-M."/>
            <person name="Sim J.-S."/>
            <person name="Jeong J.-T."/>
            <person name="Choi B.-S."/>
            <person name="Jung M."/>
            <person name="Ginzburg D."/>
            <person name="Zhao K."/>
            <person name="Won S.Y."/>
            <person name="Oh T.-J."/>
            <person name="Yu Y."/>
            <person name="Kim N.-H."/>
            <person name="Lee O.R."/>
            <person name="Lee T.-H."/>
            <person name="Bashyal P."/>
            <person name="Kim T.-S."/>
            <person name="Lee W.-H."/>
            <person name="Kawkins C."/>
            <person name="Kim C.-K."/>
            <person name="Kim J.S."/>
            <person name="Ahn B.O."/>
            <person name="Rhee S.Y."/>
            <person name="Sohng J.K."/>
        </authorList>
    </citation>
    <scope>NUCLEOTIDE SEQUENCE</scope>
    <source>
        <tissue evidence="4">Leaf</tissue>
    </source>
</reference>
<comment type="similarity">
    <text evidence="1">Belongs to the UDP-glycosyltransferase family.</text>
</comment>
<dbReference type="OrthoDB" id="5835829at2759"/>
<evidence type="ECO:0000256" key="2">
    <source>
        <dbReference type="ARBA" id="ARBA00022676"/>
    </source>
</evidence>
<gene>
    <name evidence="4" type="ORF">G2W53_003106</name>
</gene>
<dbReference type="PANTHER" id="PTHR48047">
    <property type="entry name" value="GLYCOSYLTRANSFERASE"/>
    <property type="match status" value="1"/>
</dbReference>
<name>A0A834XC48_9FABA</name>
<evidence type="ECO:0000256" key="3">
    <source>
        <dbReference type="ARBA" id="ARBA00022679"/>
    </source>
</evidence>
<dbReference type="EMBL" id="JAAIUW010000002">
    <property type="protein sequence ID" value="KAF7840808.1"/>
    <property type="molecule type" value="Genomic_DNA"/>
</dbReference>